<name>A0A0C3JMT5_PISTI</name>
<proteinExistence type="predicted"/>
<evidence type="ECO:0000259" key="3">
    <source>
        <dbReference type="Pfam" id="PF20209"/>
    </source>
</evidence>
<feature type="domain" description="DUF6570" evidence="3">
    <location>
        <begin position="11"/>
        <end position="88"/>
    </location>
</feature>
<dbReference type="EMBL" id="KN831952">
    <property type="protein sequence ID" value="KIO10508.1"/>
    <property type="molecule type" value="Genomic_DNA"/>
</dbReference>
<feature type="compositionally biased region" description="Basic and acidic residues" evidence="1">
    <location>
        <begin position="481"/>
        <end position="491"/>
    </location>
</feature>
<dbReference type="InParanoid" id="A0A0C3JMT5"/>
<dbReference type="OrthoDB" id="432234at2759"/>
<dbReference type="Pfam" id="PF14214">
    <property type="entry name" value="Helitron_like_N"/>
    <property type="match status" value="1"/>
</dbReference>
<keyword evidence="5" id="KW-1185">Reference proteome</keyword>
<dbReference type="Pfam" id="PF20209">
    <property type="entry name" value="DUF6570"/>
    <property type="match status" value="1"/>
</dbReference>
<dbReference type="Proteomes" id="UP000054217">
    <property type="component" value="Unassembled WGS sequence"/>
</dbReference>
<dbReference type="HOGENOM" id="CLU_467006_0_0_1"/>
<sequence>MSPQHLEEGVCADPSSLSNVLPPTASDLRGAVCVVFAGGTFRPSADALRKFPPVLVCKSRVKCIIEWLVSNNEWYSKNGITFSAENLAALVNGEEDTGVLQGVEITHLRDSDESVDASDGSDWSAITADLVTETVAYIDGDRSERSRRAMKATALAHALDHKRFLVSRTGSELMNDNLPAFLTAVFPHLNPWGIGGFNHPARRPEQHISFQRQLKNLLRQVDSPFAQDPSFPFVCWNILQKRAASENVAFSIPSARCHSLVSDIHEAESFITSLAEKLERDPRAKVETVGERGALRLFRELNVICRSLPGSDGYKLCRRNEIRSLTRQLGTPAFFLTLNPHDLTNVLVAHFGGLDVSLWCQLGAYEWAVFVASHPAAAAKAFDVLIQGFIDVVIKYNNGSGLFGRCSGYYGTVEAQGRGTLHCHMLLWIDGHPNPERLRSMMMNDERFEGLLFRWLEDVIRCELPGTTIESIGDTGSSKPARAEDVPDPRLQEPPQIAMCEQSVFEDAFHEFVTRLAIQCNWHEHTPTCFKHLRPGEEPQDENCRMRIDGSVRTLSYLDPETQSILLRRHHPWINNYNDVQQKH</sequence>
<dbReference type="InterPro" id="IPR046700">
    <property type="entry name" value="DUF6570"/>
</dbReference>
<feature type="domain" description="Helitron helicase-like" evidence="2">
    <location>
        <begin position="223"/>
        <end position="427"/>
    </location>
</feature>
<protein>
    <submittedName>
        <fullName evidence="4">Uncharacterized protein</fullName>
    </submittedName>
</protein>
<feature type="region of interest" description="Disordered" evidence="1">
    <location>
        <begin position="470"/>
        <end position="491"/>
    </location>
</feature>
<organism evidence="4 5">
    <name type="scientific">Pisolithus tinctorius Marx 270</name>
    <dbReference type="NCBI Taxonomy" id="870435"/>
    <lineage>
        <taxon>Eukaryota</taxon>
        <taxon>Fungi</taxon>
        <taxon>Dikarya</taxon>
        <taxon>Basidiomycota</taxon>
        <taxon>Agaricomycotina</taxon>
        <taxon>Agaricomycetes</taxon>
        <taxon>Agaricomycetidae</taxon>
        <taxon>Boletales</taxon>
        <taxon>Sclerodermatineae</taxon>
        <taxon>Pisolithaceae</taxon>
        <taxon>Pisolithus</taxon>
    </lineage>
</organism>
<dbReference type="STRING" id="870435.A0A0C3JMT5"/>
<evidence type="ECO:0000313" key="4">
    <source>
        <dbReference type="EMBL" id="KIO10508.1"/>
    </source>
</evidence>
<evidence type="ECO:0000256" key="1">
    <source>
        <dbReference type="SAM" id="MobiDB-lite"/>
    </source>
</evidence>
<evidence type="ECO:0000259" key="2">
    <source>
        <dbReference type="Pfam" id="PF14214"/>
    </source>
</evidence>
<reference evidence="5" key="2">
    <citation type="submission" date="2015-01" db="EMBL/GenBank/DDBJ databases">
        <title>Evolutionary Origins and Diversification of the Mycorrhizal Mutualists.</title>
        <authorList>
            <consortium name="DOE Joint Genome Institute"/>
            <consortium name="Mycorrhizal Genomics Consortium"/>
            <person name="Kohler A."/>
            <person name="Kuo A."/>
            <person name="Nagy L.G."/>
            <person name="Floudas D."/>
            <person name="Copeland A."/>
            <person name="Barry K.W."/>
            <person name="Cichocki N."/>
            <person name="Veneault-Fourrey C."/>
            <person name="LaButti K."/>
            <person name="Lindquist E.A."/>
            <person name="Lipzen A."/>
            <person name="Lundell T."/>
            <person name="Morin E."/>
            <person name="Murat C."/>
            <person name="Riley R."/>
            <person name="Ohm R."/>
            <person name="Sun H."/>
            <person name="Tunlid A."/>
            <person name="Henrissat B."/>
            <person name="Grigoriev I.V."/>
            <person name="Hibbett D.S."/>
            <person name="Martin F."/>
        </authorList>
    </citation>
    <scope>NUCLEOTIDE SEQUENCE [LARGE SCALE GENOMIC DNA]</scope>
    <source>
        <strain evidence="5">Marx 270</strain>
    </source>
</reference>
<accession>A0A0C3JMT5</accession>
<dbReference type="AlphaFoldDB" id="A0A0C3JMT5"/>
<gene>
    <name evidence="4" type="ORF">M404DRAFT_21439</name>
</gene>
<evidence type="ECO:0000313" key="5">
    <source>
        <dbReference type="Proteomes" id="UP000054217"/>
    </source>
</evidence>
<reference evidence="4 5" key="1">
    <citation type="submission" date="2014-04" db="EMBL/GenBank/DDBJ databases">
        <authorList>
            <consortium name="DOE Joint Genome Institute"/>
            <person name="Kuo A."/>
            <person name="Kohler A."/>
            <person name="Costa M.D."/>
            <person name="Nagy L.G."/>
            <person name="Floudas D."/>
            <person name="Copeland A."/>
            <person name="Barry K.W."/>
            <person name="Cichocki N."/>
            <person name="Veneault-Fourrey C."/>
            <person name="LaButti K."/>
            <person name="Lindquist E.A."/>
            <person name="Lipzen A."/>
            <person name="Lundell T."/>
            <person name="Morin E."/>
            <person name="Murat C."/>
            <person name="Sun H."/>
            <person name="Tunlid A."/>
            <person name="Henrissat B."/>
            <person name="Grigoriev I.V."/>
            <person name="Hibbett D.S."/>
            <person name="Martin F."/>
            <person name="Nordberg H.P."/>
            <person name="Cantor M.N."/>
            <person name="Hua S.X."/>
        </authorList>
    </citation>
    <scope>NUCLEOTIDE SEQUENCE [LARGE SCALE GENOMIC DNA]</scope>
    <source>
        <strain evidence="4 5">Marx 270</strain>
    </source>
</reference>
<dbReference type="InterPro" id="IPR025476">
    <property type="entry name" value="Helitron_helicase-like"/>
</dbReference>